<name>A0A3M7QSN7_BRAPC</name>
<accession>A0A3M7QSN7</accession>
<dbReference type="Proteomes" id="UP000276133">
    <property type="component" value="Unassembled WGS sequence"/>
</dbReference>
<evidence type="ECO:0000313" key="1">
    <source>
        <dbReference type="EMBL" id="RNA14332.1"/>
    </source>
</evidence>
<sequence length="196" mass="22684">MEFNAETFRLLSFFSLWKSKHVVFSSINHLCSNNQYLNNLKPLSNFHILTHEFFDVGGCYCGGLSRKIFYSSMLIIKTIFVANEFFLLKSNIKRQSSKMLFLKIENKKIPKNNENCMRIEQQFEYVYQNRIPPSIQKYQSNQQKLIHLLTGCKAALALEKEKFSALTSLTSSLSSLTHLPRCSAFRFSETIKDAGI</sequence>
<dbReference type="AlphaFoldDB" id="A0A3M7QSN7"/>
<proteinExistence type="predicted"/>
<organism evidence="1 2">
    <name type="scientific">Brachionus plicatilis</name>
    <name type="common">Marine rotifer</name>
    <name type="synonym">Brachionus muelleri</name>
    <dbReference type="NCBI Taxonomy" id="10195"/>
    <lineage>
        <taxon>Eukaryota</taxon>
        <taxon>Metazoa</taxon>
        <taxon>Spiralia</taxon>
        <taxon>Gnathifera</taxon>
        <taxon>Rotifera</taxon>
        <taxon>Eurotatoria</taxon>
        <taxon>Monogononta</taxon>
        <taxon>Pseudotrocha</taxon>
        <taxon>Ploima</taxon>
        <taxon>Brachionidae</taxon>
        <taxon>Brachionus</taxon>
    </lineage>
</organism>
<comment type="caution">
    <text evidence="1">The sequence shown here is derived from an EMBL/GenBank/DDBJ whole genome shotgun (WGS) entry which is preliminary data.</text>
</comment>
<evidence type="ECO:0000313" key="2">
    <source>
        <dbReference type="Proteomes" id="UP000276133"/>
    </source>
</evidence>
<keyword evidence="2" id="KW-1185">Reference proteome</keyword>
<reference evidence="1 2" key="1">
    <citation type="journal article" date="2018" name="Sci. Rep.">
        <title>Genomic signatures of local adaptation to the degree of environmental predictability in rotifers.</title>
        <authorList>
            <person name="Franch-Gras L."/>
            <person name="Hahn C."/>
            <person name="Garcia-Roger E.M."/>
            <person name="Carmona M.J."/>
            <person name="Serra M."/>
            <person name="Gomez A."/>
        </authorList>
    </citation>
    <scope>NUCLEOTIDE SEQUENCE [LARGE SCALE GENOMIC DNA]</scope>
    <source>
        <strain evidence="1">HYR1</strain>
    </source>
</reference>
<gene>
    <name evidence="1" type="ORF">BpHYR1_011275</name>
</gene>
<protein>
    <submittedName>
        <fullName evidence="1">Uncharacterized protein</fullName>
    </submittedName>
</protein>
<dbReference type="EMBL" id="REGN01005208">
    <property type="protein sequence ID" value="RNA14332.1"/>
    <property type="molecule type" value="Genomic_DNA"/>
</dbReference>